<dbReference type="PANTHER" id="PTHR37323:SF1">
    <property type="entry name" value="L-ORNITHINE N(ALPHA)-ACYLTRANSFERASE"/>
    <property type="match status" value="1"/>
</dbReference>
<evidence type="ECO:0000313" key="6">
    <source>
        <dbReference type="EMBL" id="OQO91251.1"/>
    </source>
</evidence>
<dbReference type="EMBL" id="MWIH01000006">
    <property type="protein sequence ID" value="OQO91251.1"/>
    <property type="molecule type" value="Genomic_DNA"/>
</dbReference>
<name>A0A1V9A2E3_SACPI</name>
<dbReference type="Pfam" id="PF13444">
    <property type="entry name" value="Acetyltransf_5"/>
    <property type="match status" value="1"/>
</dbReference>
<dbReference type="STRING" id="1962155.B1813_15615"/>
<accession>A0A1V9A2E3</accession>
<comment type="pathway">
    <text evidence="1">Lipid metabolism.</text>
</comment>
<proteinExistence type="predicted"/>
<dbReference type="PANTHER" id="PTHR37323">
    <property type="entry name" value="GCN5-RELATED N-ACETYLTRANSFERASE"/>
    <property type="match status" value="1"/>
</dbReference>
<dbReference type="GO" id="GO:0006629">
    <property type="term" value="P:lipid metabolic process"/>
    <property type="evidence" value="ECO:0007669"/>
    <property type="project" value="UniProtKB-KW"/>
</dbReference>
<keyword evidence="7" id="KW-1185">Reference proteome</keyword>
<dbReference type="SUPFAM" id="SSF55729">
    <property type="entry name" value="Acyl-CoA N-acyltransferases (Nat)"/>
    <property type="match status" value="1"/>
</dbReference>
<dbReference type="InterPro" id="IPR016181">
    <property type="entry name" value="Acyl_CoA_acyltransferase"/>
</dbReference>
<evidence type="ECO:0000256" key="3">
    <source>
        <dbReference type="ARBA" id="ARBA00022679"/>
    </source>
</evidence>
<evidence type="ECO:0000256" key="4">
    <source>
        <dbReference type="ARBA" id="ARBA00023098"/>
    </source>
</evidence>
<evidence type="ECO:0000256" key="1">
    <source>
        <dbReference type="ARBA" id="ARBA00005189"/>
    </source>
</evidence>
<evidence type="ECO:0000313" key="7">
    <source>
        <dbReference type="Proteomes" id="UP000192591"/>
    </source>
</evidence>
<keyword evidence="5" id="KW-0012">Acyltransferase</keyword>
<comment type="caution">
    <text evidence="6">The sequence shown here is derived from an EMBL/GenBank/DDBJ whole genome shotgun (WGS) entry which is preliminary data.</text>
</comment>
<dbReference type="Proteomes" id="UP000192591">
    <property type="component" value="Unassembled WGS sequence"/>
</dbReference>
<reference evidence="6 7" key="1">
    <citation type="submission" date="2017-02" db="EMBL/GenBank/DDBJ databases">
        <title>Draft genome of Saccharomonospora sp. 154.</title>
        <authorList>
            <person name="Alonso-Carmona G.S."/>
            <person name="De La Haba R."/>
            <person name="Vera-Gargallo B."/>
            <person name="Sandoval-Trujillo A.H."/>
            <person name="Ramirez-Duran N."/>
            <person name="Ventosa A."/>
        </authorList>
    </citation>
    <scope>NUCLEOTIDE SEQUENCE [LARGE SCALE GENOMIC DNA]</scope>
    <source>
        <strain evidence="6 7">LRS4.154</strain>
    </source>
</reference>
<dbReference type="AlphaFoldDB" id="A0A1V9A2E3"/>
<dbReference type="InterPro" id="IPR052351">
    <property type="entry name" value="Ornithine_N-alpha-AT"/>
</dbReference>
<dbReference type="Gene3D" id="3.40.630.30">
    <property type="match status" value="1"/>
</dbReference>
<evidence type="ECO:0000256" key="2">
    <source>
        <dbReference type="ARBA" id="ARBA00022516"/>
    </source>
</evidence>
<keyword evidence="4" id="KW-0443">Lipid metabolism</keyword>
<protein>
    <submittedName>
        <fullName evidence="6">GNAT family N-acetyltransferase</fullName>
    </submittedName>
</protein>
<evidence type="ECO:0000256" key="5">
    <source>
        <dbReference type="ARBA" id="ARBA00023315"/>
    </source>
</evidence>
<gene>
    <name evidence="6" type="ORF">B1813_15615</name>
</gene>
<sequence>MARTTAPTRTYTTSIAHTTEQIEAAGRLRHRVFADELGARLSSAEPGIDVDAFDRHCRHLLATDDTTGEVVGTYRMLPGGGDALYSAAEFDVTELDPLRDSLLEVGRSCVDPAHRGGAVITAMWAAVVRYALLSGHRYLAGCASVPLADGGYAAEQTWQHVRDGHLAPEGSRVRPYRPWPVTGMAGSGAVADHRAVPPLLRGYLRLGAWVCGPPAHDPEFGVADFLVLLPFDRFDDRYLRRFLGGEGR</sequence>
<keyword evidence="3 6" id="KW-0808">Transferase</keyword>
<dbReference type="GO" id="GO:0016746">
    <property type="term" value="F:acyltransferase activity"/>
    <property type="evidence" value="ECO:0007669"/>
    <property type="project" value="UniProtKB-KW"/>
</dbReference>
<dbReference type="RefSeq" id="WP_081193534.1">
    <property type="nucleotide sequence ID" value="NZ_MWIH01000006.1"/>
</dbReference>
<keyword evidence="2" id="KW-0444">Lipid biosynthesis</keyword>
<organism evidence="6 7">
    <name type="scientific">Saccharomonospora piscinae</name>
    <dbReference type="NCBI Taxonomy" id="687388"/>
    <lineage>
        <taxon>Bacteria</taxon>
        <taxon>Bacillati</taxon>
        <taxon>Actinomycetota</taxon>
        <taxon>Actinomycetes</taxon>
        <taxon>Pseudonocardiales</taxon>
        <taxon>Pseudonocardiaceae</taxon>
        <taxon>Saccharomonospora</taxon>
    </lineage>
</organism>